<proteinExistence type="predicted"/>
<dbReference type="HOGENOM" id="CLU_076163_0_0_1"/>
<gene>
    <name evidence="1" type="ORF">MCYG_04639</name>
</gene>
<dbReference type="PANTHER" id="PTHR39697">
    <property type="entry name" value="RICIN B LECTIN DOMAIN-CONTAINING PROTEIN-RELATED"/>
    <property type="match status" value="1"/>
</dbReference>
<accession>C5FNW7</accession>
<dbReference type="AlphaFoldDB" id="C5FNW7"/>
<dbReference type="SUPFAM" id="SSF50370">
    <property type="entry name" value="Ricin B-like lectins"/>
    <property type="match status" value="1"/>
</dbReference>
<evidence type="ECO:0000313" key="2">
    <source>
        <dbReference type="Proteomes" id="UP000002035"/>
    </source>
</evidence>
<evidence type="ECO:0008006" key="3">
    <source>
        <dbReference type="Google" id="ProtNLM"/>
    </source>
</evidence>
<dbReference type="Proteomes" id="UP000002035">
    <property type="component" value="Unassembled WGS sequence"/>
</dbReference>
<dbReference type="RefSeq" id="XP_002846902.1">
    <property type="nucleotide sequence ID" value="XM_002846856.1"/>
</dbReference>
<dbReference type="GeneID" id="9230017"/>
<name>C5FNW7_ARTOC</name>
<reference evidence="2" key="1">
    <citation type="journal article" date="2012" name="MBio">
        <title>Comparative genome analysis of Trichophyton rubrum and related dermatophytes reveals candidate genes involved in infection.</title>
        <authorList>
            <person name="Martinez D.A."/>
            <person name="Oliver B.G."/>
            <person name="Graeser Y."/>
            <person name="Goldberg J.M."/>
            <person name="Li W."/>
            <person name="Martinez-Rossi N.M."/>
            <person name="Monod M."/>
            <person name="Shelest E."/>
            <person name="Barton R.C."/>
            <person name="Birch E."/>
            <person name="Brakhage A.A."/>
            <person name="Chen Z."/>
            <person name="Gurr S.J."/>
            <person name="Heiman D."/>
            <person name="Heitman J."/>
            <person name="Kosti I."/>
            <person name="Rossi A."/>
            <person name="Saif S."/>
            <person name="Samalova M."/>
            <person name="Saunders C.W."/>
            <person name="Shea T."/>
            <person name="Summerbell R.C."/>
            <person name="Xu J."/>
            <person name="Young S."/>
            <person name="Zeng Q."/>
            <person name="Birren B.W."/>
            <person name="Cuomo C.A."/>
            <person name="White T.C."/>
        </authorList>
    </citation>
    <scope>NUCLEOTIDE SEQUENCE [LARGE SCALE GENOMIC DNA]</scope>
    <source>
        <strain evidence="2">ATCC MYA-4605 / CBS 113480</strain>
    </source>
</reference>
<dbReference type="InterPro" id="IPR035992">
    <property type="entry name" value="Ricin_B-like_lectins"/>
</dbReference>
<keyword evidence="2" id="KW-1185">Reference proteome</keyword>
<organism evidence="1 2">
    <name type="scientific">Arthroderma otae (strain ATCC MYA-4605 / CBS 113480)</name>
    <name type="common">Microsporum canis</name>
    <dbReference type="NCBI Taxonomy" id="554155"/>
    <lineage>
        <taxon>Eukaryota</taxon>
        <taxon>Fungi</taxon>
        <taxon>Dikarya</taxon>
        <taxon>Ascomycota</taxon>
        <taxon>Pezizomycotina</taxon>
        <taxon>Eurotiomycetes</taxon>
        <taxon>Eurotiomycetidae</taxon>
        <taxon>Onygenales</taxon>
        <taxon>Arthrodermataceae</taxon>
        <taxon>Microsporum</taxon>
    </lineage>
</organism>
<dbReference type="OMA" id="EHGILFC"/>
<dbReference type="PANTHER" id="PTHR39697:SF1">
    <property type="entry name" value="RICIN B LECTIN DOMAIN-CONTAINING PROTEIN"/>
    <property type="match status" value="1"/>
</dbReference>
<dbReference type="EMBL" id="DS995704">
    <property type="protein sequence ID" value="EEQ31820.1"/>
    <property type="molecule type" value="Genomic_DNA"/>
</dbReference>
<protein>
    <recommendedName>
        <fullName evidence="3">Ricin B lectin domain-containing protein</fullName>
    </recommendedName>
</protein>
<dbReference type="Gene3D" id="2.80.10.50">
    <property type="match status" value="1"/>
</dbReference>
<evidence type="ECO:0000313" key="1">
    <source>
        <dbReference type="EMBL" id="EEQ31820.1"/>
    </source>
</evidence>
<dbReference type="OrthoDB" id="5289641at2759"/>
<dbReference type="VEuPathDB" id="FungiDB:MCYG_04639"/>
<sequence>MGSENYESTVPPYASTTCSSAYTPASETTLNNGLWDGYYYTVPWPDNTYLILEKGTKRAITFEQEAVILQDVNEEGQRAAQEWHCVSKDNYFAFYNPKSGKYMGHDGGDYIFAKATEPKAWECITATQHPEGGYRLSMPHYWEWLRVVTVADNGKNLSRRVHGTTLWDFVKV</sequence>
<dbReference type="eggNOG" id="ENOG502SRGE">
    <property type="taxonomic scope" value="Eukaryota"/>
</dbReference>